<dbReference type="GO" id="GO:0005634">
    <property type="term" value="C:nucleus"/>
    <property type="evidence" value="ECO:0007669"/>
    <property type="project" value="InterPro"/>
</dbReference>
<dbReference type="GO" id="GO:0003676">
    <property type="term" value="F:nucleic acid binding"/>
    <property type="evidence" value="ECO:0007669"/>
    <property type="project" value="InterPro"/>
</dbReference>
<dbReference type="OrthoDB" id="436637at2759"/>
<dbReference type="Pfam" id="PF03178">
    <property type="entry name" value="CPSF_A"/>
    <property type="match status" value="1"/>
</dbReference>
<protein>
    <recommendedName>
        <fullName evidence="1">RSE1/DDB1/CPSF1 C-terminal domain-containing protein</fullName>
    </recommendedName>
</protein>
<organism evidence="2 3">
    <name type="scientific">Talaromyces rugulosus</name>
    <name type="common">Penicillium rugulosum</name>
    <dbReference type="NCBI Taxonomy" id="121627"/>
    <lineage>
        <taxon>Eukaryota</taxon>
        <taxon>Fungi</taxon>
        <taxon>Dikarya</taxon>
        <taxon>Ascomycota</taxon>
        <taxon>Pezizomycotina</taxon>
        <taxon>Eurotiomycetes</taxon>
        <taxon>Eurotiomycetidae</taxon>
        <taxon>Eurotiales</taxon>
        <taxon>Trichocomaceae</taxon>
        <taxon>Talaromyces</taxon>
        <taxon>Talaromyces sect. Islandici</taxon>
    </lineage>
</organism>
<proteinExistence type="predicted"/>
<keyword evidence="3" id="KW-1185">Reference proteome</keyword>
<evidence type="ECO:0000313" key="3">
    <source>
        <dbReference type="Proteomes" id="UP000509510"/>
    </source>
</evidence>
<dbReference type="Proteomes" id="UP000509510">
    <property type="component" value="Chromosome IV"/>
</dbReference>
<dbReference type="KEGG" id="trg:TRUGW13939_08398"/>
<feature type="domain" description="RSE1/DDB1/CPSF1 C-terminal" evidence="1">
    <location>
        <begin position="87"/>
        <end position="317"/>
    </location>
</feature>
<evidence type="ECO:0000313" key="2">
    <source>
        <dbReference type="EMBL" id="QKX61250.1"/>
    </source>
</evidence>
<reference evidence="3" key="1">
    <citation type="submission" date="2020-06" db="EMBL/GenBank/DDBJ databases">
        <title>A chromosome-scale genome assembly of Talaromyces rugulosus W13939.</title>
        <authorList>
            <person name="Wang B."/>
            <person name="Guo L."/>
            <person name="Ye K."/>
            <person name="Wang L."/>
        </authorList>
    </citation>
    <scope>NUCLEOTIDE SEQUENCE [LARGE SCALE GENOMIC DNA]</scope>
    <source>
        <strain evidence="3">W13939</strain>
    </source>
</reference>
<dbReference type="InterPro" id="IPR015943">
    <property type="entry name" value="WD40/YVTN_repeat-like_dom_sf"/>
</dbReference>
<sequence length="321" mass="35473">MFLYSLTLQQPTVITQAIVGQFCGTTEQQIMSASGSCLAILRLDPNLGRVVTVLSHHIFSIILNGVGWDHRRVDRHAIQVPWPGKWASCISIVDPVGEEPRVLQTVDLEGNEAAISATVASFTSQEGESFLVVGTGKDMVTNPRQFSGGYLYVYRFHDGGQNLEIIHKTRVEEPPLAILPFQGQLKQLLRKGQSNVAPQLIVSVQTQGSRIIVGDVQHGVTMVAYKHKINKFIPFVDDTIARWTTSITMVDYDSIAGGDKFGNIWIVRCPDKTSADADEPGSETYLTAREYLNGAPNRLELMAHFFTQDIPTSICKARAWS</sequence>
<dbReference type="InterPro" id="IPR004871">
    <property type="entry name" value="RSE1/DDB1/CPSF1_C"/>
</dbReference>
<gene>
    <name evidence="2" type="ORF">TRUGW13939_08398</name>
</gene>
<dbReference type="GeneID" id="55995887"/>
<evidence type="ECO:0000259" key="1">
    <source>
        <dbReference type="Pfam" id="PF03178"/>
    </source>
</evidence>
<dbReference type="PANTHER" id="PTHR10644">
    <property type="entry name" value="DNA REPAIR/RNA PROCESSING CPSF FAMILY"/>
    <property type="match status" value="1"/>
</dbReference>
<dbReference type="InterPro" id="IPR050358">
    <property type="entry name" value="RSE1/DDB1/CFT1"/>
</dbReference>
<dbReference type="RefSeq" id="XP_035347425.1">
    <property type="nucleotide sequence ID" value="XM_035491532.1"/>
</dbReference>
<accession>A0A7H8R4G6</accession>
<dbReference type="AlphaFoldDB" id="A0A7H8R4G6"/>
<name>A0A7H8R4G6_TALRU</name>
<dbReference type="Gene3D" id="2.130.10.10">
    <property type="entry name" value="YVTN repeat-like/Quinoprotein amine dehydrogenase"/>
    <property type="match status" value="1"/>
</dbReference>
<dbReference type="EMBL" id="CP055901">
    <property type="protein sequence ID" value="QKX61250.1"/>
    <property type="molecule type" value="Genomic_DNA"/>
</dbReference>